<proteinExistence type="predicted"/>
<sequence length="141" mass="15855">MTSEETIKLRRRLAEEGGWRSICLREGVMVGFPPGSPPTLAPEWERDYFEPIPDFYDIEFLGFLARVEAVVIPKNKVVNDGQLGINGGWRAGFTGCWFYEYTLTYKIGGEPEIIISFEAPTRHEAWALAIVALSDKLKEGG</sequence>
<reference evidence="1" key="1">
    <citation type="journal article" date="2015" name="Nature">
        <title>Complex archaea that bridge the gap between prokaryotes and eukaryotes.</title>
        <authorList>
            <person name="Spang A."/>
            <person name="Saw J.H."/>
            <person name="Jorgensen S.L."/>
            <person name="Zaremba-Niedzwiedzka K."/>
            <person name="Martijn J."/>
            <person name="Lind A.E."/>
            <person name="van Eijk R."/>
            <person name="Schleper C."/>
            <person name="Guy L."/>
            <person name="Ettema T.J."/>
        </authorList>
    </citation>
    <scope>NUCLEOTIDE SEQUENCE</scope>
</reference>
<evidence type="ECO:0000313" key="1">
    <source>
        <dbReference type="EMBL" id="KKN72314.1"/>
    </source>
</evidence>
<comment type="caution">
    <text evidence="1">The sequence shown here is derived from an EMBL/GenBank/DDBJ whole genome shotgun (WGS) entry which is preliminary data.</text>
</comment>
<gene>
    <name evidence="1" type="ORF">LCGC14_0412650</name>
</gene>
<accession>A0A0F9SZD1</accession>
<organism evidence="1">
    <name type="scientific">marine sediment metagenome</name>
    <dbReference type="NCBI Taxonomy" id="412755"/>
    <lineage>
        <taxon>unclassified sequences</taxon>
        <taxon>metagenomes</taxon>
        <taxon>ecological metagenomes</taxon>
    </lineage>
</organism>
<dbReference type="AlphaFoldDB" id="A0A0F9SZD1"/>
<dbReference type="EMBL" id="LAZR01000365">
    <property type="protein sequence ID" value="KKN72314.1"/>
    <property type="molecule type" value="Genomic_DNA"/>
</dbReference>
<name>A0A0F9SZD1_9ZZZZ</name>
<protein>
    <submittedName>
        <fullName evidence="1">Uncharacterized protein</fullName>
    </submittedName>
</protein>